<dbReference type="Pfam" id="PF04397">
    <property type="entry name" value="LytTR"/>
    <property type="match status" value="1"/>
</dbReference>
<dbReference type="Gene3D" id="3.40.50.2300">
    <property type="match status" value="1"/>
</dbReference>
<dbReference type="OrthoDB" id="1646880at2"/>
<name>A0A4Q5LWB6_9BACT</name>
<dbReference type="InterPro" id="IPR011006">
    <property type="entry name" value="CheY-like_superfamily"/>
</dbReference>
<dbReference type="SUPFAM" id="SSF52172">
    <property type="entry name" value="CheY-like"/>
    <property type="match status" value="1"/>
</dbReference>
<dbReference type="Proteomes" id="UP000293162">
    <property type="component" value="Unassembled WGS sequence"/>
</dbReference>
<evidence type="ECO:0000313" key="8">
    <source>
        <dbReference type="EMBL" id="RYU93994.1"/>
    </source>
</evidence>
<evidence type="ECO:0000256" key="4">
    <source>
        <dbReference type="ARBA" id="ARBA00037164"/>
    </source>
</evidence>
<proteinExistence type="predicted"/>
<evidence type="ECO:0000313" key="9">
    <source>
        <dbReference type="Proteomes" id="UP000293162"/>
    </source>
</evidence>
<dbReference type="PANTHER" id="PTHR37299:SF3">
    <property type="entry name" value="STAGE 0 SPORULATION PROTEIN A HOMOLOG"/>
    <property type="match status" value="1"/>
</dbReference>
<dbReference type="GO" id="GO:0003677">
    <property type="term" value="F:DNA binding"/>
    <property type="evidence" value="ECO:0007669"/>
    <property type="project" value="InterPro"/>
</dbReference>
<keyword evidence="1" id="KW-0963">Cytoplasm</keyword>
<dbReference type="Pfam" id="PF00072">
    <property type="entry name" value="Response_reg"/>
    <property type="match status" value="1"/>
</dbReference>
<comment type="caution">
    <text evidence="8">The sequence shown here is derived from an EMBL/GenBank/DDBJ whole genome shotgun (WGS) entry which is preliminary data.</text>
</comment>
<sequence length="248" mass="28515">MILRCIAVDDESMGRKLLEENIRQIPFLELVRTCKNPFEAMQALQEEKIDLMFLDIQMPGMLGTKFLQSLREKPLVIFVTAYANYAVESYDLDVVDYLMKPVSLERFTKATYKALEIYTKNNTVASTTANASAEPATKADEFPEFFFINVEYSLVKIIIKDITHIEGLKDYIKIFLTTQTKPILTKSTMKAIEEKLPPKQFMRIHKSFIVNTDKIESIRGQRIKIGTHDIPVSESSIDELLKLLNYSK</sequence>
<comment type="function">
    <text evidence="4">Required for high-level post-exponential phase expression of a series of secreted proteins.</text>
</comment>
<feature type="modified residue" description="4-aspartylphosphate" evidence="5">
    <location>
        <position position="55"/>
    </location>
</feature>
<feature type="domain" description="HTH LytTR-type" evidence="7">
    <location>
        <begin position="173"/>
        <end position="246"/>
    </location>
</feature>
<dbReference type="AlphaFoldDB" id="A0A4Q5LWB6"/>
<evidence type="ECO:0000256" key="5">
    <source>
        <dbReference type="PROSITE-ProRule" id="PRU00169"/>
    </source>
</evidence>
<dbReference type="SMART" id="SM00850">
    <property type="entry name" value="LytTR"/>
    <property type="match status" value="1"/>
</dbReference>
<dbReference type="SMART" id="SM00448">
    <property type="entry name" value="REC"/>
    <property type="match status" value="1"/>
</dbReference>
<keyword evidence="9" id="KW-1185">Reference proteome</keyword>
<evidence type="ECO:0000256" key="2">
    <source>
        <dbReference type="ARBA" id="ARBA00023012"/>
    </source>
</evidence>
<evidence type="ECO:0000256" key="1">
    <source>
        <dbReference type="ARBA" id="ARBA00022490"/>
    </source>
</evidence>
<reference evidence="8 9" key="1">
    <citation type="submission" date="2019-02" db="EMBL/GenBank/DDBJ databases">
        <title>Bacterial novel species Emticicia sp. 17J42-9 isolated from soil.</title>
        <authorList>
            <person name="Jung H.-Y."/>
        </authorList>
    </citation>
    <scope>NUCLEOTIDE SEQUENCE [LARGE SCALE GENOMIC DNA]</scope>
    <source>
        <strain evidence="8 9">17J42-9</strain>
    </source>
</reference>
<evidence type="ECO:0000256" key="3">
    <source>
        <dbReference type="ARBA" id="ARBA00023159"/>
    </source>
</evidence>
<organism evidence="8 9">
    <name type="scientific">Emticicia agri</name>
    <dbReference type="NCBI Taxonomy" id="2492393"/>
    <lineage>
        <taxon>Bacteria</taxon>
        <taxon>Pseudomonadati</taxon>
        <taxon>Bacteroidota</taxon>
        <taxon>Cytophagia</taxon>
        <taxon>Cytophagales</taxon>
        <taxon>Leadbetterellaceae</taxon>
        <taxon>Emticicia</taxon>
    </lineage>
</organism>
<keyword evidence="5" id="KW-0597">Phosphoprotein</keyword>
<dbReference type="PROSITE" id="PS50110">
    <property type="entry name" value="RESPONSE_REGULATORY"/>
    <property type="match status" value="1"/>
</dbReference>
<dbReference type="RefSeq" id="WP_130022866.1">
    <property type="nucleotide sequence ID" value="NZ_SEWF01000033.1"/>
</dbReference>
<dbReference type="GO" id="GO:0000156">
    <property type="term" value="F:phosphorelay response regulator activity"/>
    <property type="evidence" value="ECO:0007669"/>
    <property type="project" value="InterPro"/>
</dbReference>
<feature type="domain" description="Response regulatory" evidence="6">
    <location>
        <begin position="4"/>
        <end position="115"/>
    </location>
</feature>
<accession>A0A4Q5LWB6</accession>
<keyword evidence="3" id="KW-0010">Activator</keyword>
<evidence type="ECO:0000259" key="7">
    <source>
        <dbReference type="PROSITE" id="PS50930"/>
    </source>
</evidence>
<protein>
    <submittedName>
        <fullName evidence="8">Response regulator transcription factor</fullName>
    </submittedName>
</protein>
<keyword evidence="2" id="KW-0902">Two-component regulatory system</keyword>
<dbReference type="PANTHER" id="PTHR37299">
    <property type="entry name" value="TRANSCRIPTIONAL REGULATOR-RELATED"/>
    <property type="match status" value="1"/>
</dbReference>
<dbReference type="PROSITE" id="PS50930">
    <property type="entry name" value="HTH_LYTTR"/>
    <property type="match status" value="1"/>
</dbReference>
<dbReference type="InterPro" id="IPR007492">
    <property type="entry name" value="LytTR_DNA-bd_dom"/>
</dbReference>
<gene>
    <name evidence="8" type="ORF">EWM59_19135</name>
</gene>
<dbReference type="Gene3D" id="2.40.50.1020">
    <property type="entry name" value="LytTr DNA-binding domain"/>
    <property type="match status" value="1"/>
</dbReference>
<dbReference type="EMBL" id="SEWF01000033">
    <property type="protein sequence ID" value="RYU93994.1"/>
    <property type="molecule type" value="Genomic_DNA"/>
</dbReference>
<dbReference type="InterPro" id="IPR046947">
    <property type="entry name" value="LytR-like"/>
</dbReference>
<dbReference type="InterPro" id="IPR001789">
    <property type="entry name" value="Sig_transdc_resp-reg_receiver"/>
</dbReference>
<evidence type="ECO:0000259" key="6">
    <source>
        <dbReference type="PROSITE" id="PS50110"/>
    </source>
</evidence>